<dbReference type="SUPFAM" id="SSF69318">
    <property type="entry name" value="Integrin alpha N-terminal domain"/>
    <property type="match status" value="1"/>
</dbReference>
<feature type="region of interest" description="Disordered" evidence="5">
    <location>
        <begin position="1"/>
        <end position="59"/>
    </location>
</feature>
<evidence type="ECO:0000256" key="3">
    <source>
        <dbReference type="ARBA" id="ARBA00022729"/>
    </source>
</evidence>
<evidence type="ECO:0000256" key="2">
    <source>
        <dbReference type="ARBA" id="ARBA00022525"/>
    </source>
</evidence>
<feature type="domain" description="Insecticide toxin TcdB middle/C-terminal" evidence="6">
    <location>
        <begin position="893"/>
        <end position="1017"/>
    </location>
</feature>
<reference evidence="8" key="2">
    <citation type="submission" date="2020-09" db="EMBL/GenBank/DDBJ databases">
        <authorList>
            <person name="Sun Q."/>
            <person name="Zhou Y."/>
        </authorList>
    </citation>
    <scope>NUCLEOTIDE SEQUENCE</scope>
    <source>
        <strain evidence="8">CGMCC 1.15493</strain>
    </source>
</reference>
<accession>A0A916XXP6</accession>
<dbReference type="InterPro" id="IPR022044">
    <property type="entry name" value="TcdB_toxin_mid/C"/>
</dbReference>
<reference evidence="8" key="1">
    <citation type="journal article" date="2014" name="Int. J. Syst. Evol. Microbiol.">
        <title>Complete genome sequence of Corynebacterium casei LMG S-19264T (=DSM 44701T), isolated from a smear-ripened cheese.</title>
        <authorList>
            <consortium name="US DOE Joint Genome Institute (JGI-PGF)"/>
            <person name="Walter F."/>
            <person name="Albersmeier A."/>
            <person name="Kalinowski J."/>
            <person name="Ruckert C."/>
        </authorList>
    </citation>
    <scope>NUCLEOTIDE SEQUENCE</scope>
    <source>
        <strain evidence="8">CGMCC 1.15493</strain>
    </source>
</reference>
<dbReference type="Pfam" id="PF12256">
    <property type="entry name" value="TcdB_toxin_midN"/>
    <property type="match status" value="1"/>
</dbReference>
<dbReference type="InterPro" id="IPR028994">
    <property type="entry name" value="Integrin_alpha_N"/>
</dbReference>
<dbReference type="InterPro" id="IPR013517">
    <property type="entry name" value="FG-GAP"/>
</dbReference>
<evidence type="ECO:0000259" key="6">
    <source>
        <dbReference type="Pfam" id="PF12255"/>
    </source>
</evidence>
<feature type="domain" description="Insecticide toxin TcdB middle/N-terminal" evidence="7">
    <location>
        <begin position="684"/>
        <end position="823"/>
    </location>
</feature>
<dbReference type="GO" id="GO:0005576">
    <property type="term" value="C:extracellular region"/>
    <property type="evidence" value="ECO:0007669"/>
    <property type="project" value="UniProtKB-SubCell"/>
</dbReference>
<evidence type="ECO:0000313" key="8">
    <source>
        <dbReference type="EMBL" id="GGD19702.1"/>
    </source>
</evidence>
<dbReference type="Pfam" id="PF12255">
    <property type="entry name" value="TcdB_toxin_midC"/>
    <property type="match status" value="1"/>
</dbReference>
<dbReference type="Proteomes" id="UP000613160">
    <property type="component" value="Unassembled WGS sequence"/>
</dbReference>
<keyword evidence="9" id="KW-1185">Reference proteome</keyword>
<keyword evidence="2" id="KW-0964">Secreted</keyword>
<gene>
    <name evidence="8" type="ORF">GCM10011335_23300</name>
</gene>
<comment type="caution">
    <text evidence="8">The sequence shown here is derived from an EMBL/GenBank/DDBJ whole genome shotgun (WGS) entry which is preliminary data.</text>
</comment>
<proteinExistence type="predicted"/>
<dbReference type="GO" id="GO:0005737">
    <property type="term" value="C:cytoplasm"/>
    <property type="evidence" value="ECO:0007669"/>
    <property type="project" value="InterPro"/>
</dbReference>
<dbReference type="InterPro" id="IPR022045">
    <property type="entry name" value="TcdB_toxin_mid/N"/>
</dbReference>
<dbReference type="Pfam" id="PF13517">
    <property type="entry name" value="FG-GAP_3"/>
    <property type="match status" value="1"/>
</dbReference>
<organism evidence="8 9">
    <name type="scientific">Aureimonas glaciei</name>
    <dbReference type="NCBI Taxonomy" id="1776957"/>
    <lineage>
        <taxon>Bacteria</taxon>
        <taxon>Pseudomonadati</taxon>
        <taxon>Pseudomonadota</taxon>
        <taxon>Alphaproteobacteria</taxon>
        <taxon>Hyphomicrobiales</taxon>
        <taxon>Aurantimonadaceae</taxon>
        <taxon>Aureimonas</taxon>
    </lineage>
</organism>
<keyword evidence="4" id="KW-0843">Virulence</keyword>
<dbReference type="InterPro" id="IPR050708">
    <property type="entry name" value="T6SS_VgrG/RHS"/>
</dbReference>
<dbReference type="InterPro" id="IPR003284">
    <property type="entry name" value="Sal_SpvB"/>
</dbReference>
<dbReference type="PANTHER" id="PTHR32305:SF15">
    <property type="entry name" value="PROTEIN RHSA-RELATED"/>
    <property type="match status" value="1"/>
</dbReference>
<feature type="compositionally biased region" description="Polar residues" evidence="5">
    <location>
        <begin position="2307"/>
        <end position="2321"/>
    </location>
</feature>
<protein>
    <recommendedName>
        <fullName evidence="10">Toxin</fullName>
    </recommendedName>
</protein>
<evidence type="ECO:0000256" key="1">
    <source>
        <dbReference type="ARBA" id="ARBA00004613"/>
    </source>
</evidence>
<dbReference type="InterPro" id="IPR022385">
    <property type="entry name" value="Rhs_assc_core"/>
</dbReference>
<sequence length="2558" mass="273227">MRDDRSRQRAAPAFDTGQDDGGKPAGPSVNLPRSGGALRGVGETFAANPSNGSAGASVPLPLSPSRAGFTPSLSLTYDSGRGNGPFGLGWSLALPQIIRKTERGLPRYRDDPAGDTFMLAGAEDLVPERDDSGALWSQDRGGFRIHRFRPRIEGAFARIERWTRLSDGDIHWRSVSPTNVQSVYGTSLASRIADPAHPSHVFAWLIDETRDDKGNLVRYRYAAEDDAGIAPSPAEAHRPPGSRSAERYLKRVLYGNRTSHLVGAAGDEDFLFELVFDYGEGHLAVAPDGSVTASPTPAKPWDARPDPWSRYRSGFEIRSHRRCTRVLMFHHFDELGAGATLVAATELAYADDPGAAGPPDLRGGAFGSLLTAFTRSGYLRDGAAYAAAAWPTVTFTYSLARFGNEIDRLGGTGVVPHNPPATRWVDLDGEGLPGLLSDAPGAWIYRRNRSQWPGIVPRAELGPPLALSHIPRPLPPLSRALLGDFAGRGRVSVIELAGAVPGMRARDGESWQALRPLRERPLLDFEDPDVRFVDLTGDGLPDVVLLGEDGVVWHHGSGEGFGQAQRVPFPADPARPPLSGRDARTAIFFADMTGDGLSDLVRVGNGSVVYLPNLGYGRFGMAVTMAEAPLLDANGTFDARRLRLADVTGNGVADLVYLEGEGDGAVAANIYLNACGNGWSGAQRLTFPAVDDIAQVDVLDLLGDGTACLVFSSPLPPDGGAPIRYVRLMEQKPYLLTRLENGMGAETCIAYAPSTRFMLADAAAGRPWPTRLPFPVQVVTRVERIDHIGKTRFVSRTTYHDGHWDEREREFRGFAFVESEDTDEDAFVPGDAQEAGPAGFQPPVVTRTWFHTGSWPEGEAALARHRAHWFGGPHLSPPLLPEGLAPDEVADCVRALKGATLRQEVYARDGSDKADLPYSVTETSHEVRLLQRRGAGLSGVVHVVARETVAFAYERQVEDPRVSHGVNLDIDRYGNVLTGVSIVYGRRVVDASLPAEVSAAQTQLRITLATTDVTEPIDRQAPRPVYRLPVPFRVQTFEVTGIAPTGLLFTGAELAAGLAGLAPIPYEADADAAVPQRRALGEARTLFLDDALALLPLGAWDGLALKAESYALAFTPGTLALYGGRVTAADLTAAGYRDLDGDGRWWTPSGTQLFPADPERHFYISSGARNPFGLESRITFDAYDLLPVRVEILGIPWSVHEAQNDYRVLGPVAATDANGNRSAVRLDARGMVVATATAGKDGEGDTLDEPTTRMTYDLFRFAQTGQPNTARSFARETHADPATIWHESVAYFDGGGEVAMTKSRVAPGPALTVVDGAVVEVDADPRFIGNGRAILDNKGNVIRAYAPYFSATDAYEDEALLRQAGIAAVHAYDPLGRQIRSDSPDGTFARVELDSWRQRVFDPNDTVLESRWYADRGSPPPAGAEPAGPDARAAFLAARHAGTPAVVHTDNLGRSVYAIADYGGGVVGAVRTEIDLTGRRTATFDQLGRAVTSAFVGVDGRVITGESAERGRSWSFMAADGALLWTADEHGRTTRIAYDGFRRPVATLVSEAGGPEVVVGAAVYGDRHPEARQRNLLGGAHLLFDQAGLVRVPGNDFRGIPLRSERVLARDVGGTLDWRAVFEAADLAAVEAAAAPLLEGETFASSGSYDALLRPTLLTLVDGSRVHPTYDVGGLLVRIAVEPHGVGPEITVLDGQAYDAKGQRTFVRFGNAIESHFGYDPLTFRLTRQRTFRPGGADLQDLVATHDAAGNLVELADAAEQVSYFRNQVVAARWRFAYDATYQLVRATGREHAAAGNNIARGSSDLAALPELPHGNDDSAVRIYTETYGYDLAGNILFLDHRYAPQPGAGNGWRRAYRYRRDEIAGDRTNRLVATTRGGDPDGAPPSDRYEHDARGRMTRMPHLPRLDWDQAETLRTIDLGGGGTMLQSYGVGGARLRKVVDRPGNLRLEWIYLGAVMLFRRRRRDTGAIFFERVSTHVGDGGVSARIDIKTVDTDGADAANPIGVPSVRFQHPNALGSMALETDETGAIVSYEEFHPFGTSAYRSARPGVDLSLKRFRFSGKERDEETGLYYFGARYYAAWLGRWTSADPSGIGAGFNAFRYCGNNPVMRADPNGLDDKRKEDFIGFGEKDPVTNTPIDTLEEFERWAVRHGIEYAGTPTQVSSGIFKVDSFRRVAPGEGGPAPPADEGRPVPGAGSTTGTGAEVVRTHPEGHIHEVAQNFDDDKIAAYDERIKTDRAVATRSRAPGSTSRTNDLRAANQNLRDAYEAGLPGGQRPAGTDIDHVVELQDIGRQNNTVRPQDHRTQNSRLNSAQGSAQQKVNARRLRQGIPEDVPAGAVARGSDMANPRIQPGYRAAVRGVGYGLMAAGPVLTFWGASNVENVAVRRTGQALALLEGAGAAAYAIGRVAMGGGAAGNLAGLRVMAAGGGVARYAGGAAGLILSTYSLVNHIQTGEYGVTLGDAAGIVGSGAVLAGSAPVAAIAGGVAVANIAGDWVESKVTPEYGRTAGVAAGTATGAGVGAAAGAAIGAVFFGVGAAPGALIGGAIGAAAGFIGSFW</sequence>
<evidence type="ECO:0000313" key="9">
    <source>
        <dbReference type="Proteomes" id="UP000613160"/>
    </source>
</evidence>
<name>A0A916XXP6_9HYPH</name>
<dbReference type="Pfam" id="PF03534">
    <property type="entry name" value="SpvB"/>
    <property type="match status" value="1"/>
</dbReference>
<dbReference type="Gene3D" id="2.180.10.10">
    <property type="entry name" value="RHS repeat-associated core"/>
    <property type="match status" value="1"/>
</dbReference>
<keyword evidence="3" id="KW-0732">Signal</keyword>
<feature type="region of interest" description="Disordered" evidence="5">
    <location>
        <begin position="1873"/>
        <end position="1892"/>
    </location>
</feature>
<feature type="region of interest" description="Disordered" evidence="5">
    <location>
        <begin position="2177"/>
        <end position="2203"/>
    </location>
</feature>
<evidence type="ECO:0000259" key="7">
    <source>
        <dbReference type="Pfam" id="PF12256"/>
    </source>
</evidence>
<dbReference type="RefSeq" id="WP_188850755.1">
    <property type="nucleotide sequence ID" value="NZ_BMJJ01000004.1"/>
</dbReference>
<dbReference type="NCBIfam" id="TIGR03696">
    <property type="entry name" value="Rhs_assc_core"/>
    <property type="match status" value="1"/>
</dbReference>
<dbReference type="PANTHER" id="PTHR32305">
    <property type="match status" value="1"/>
</dbReference>
<dbReference type="EMBL" id="BMJJ01000004">
    <property type="protein sequence ID" value="GGD19702.1"/>
    <property type="molecule type" value="Genomic_DNA"/>
</dbReference>
<feature type="compositionally biased region" description="Low complexity" evidence="5">
    <location>
        <begin position="46"/>
        <end position="57"/>
    </location>
</feature>
<evidence type="ECO:0000256" key="4">
    <source>
        <dbReference type="ARBA" id="ARBA00023026"/>
    </source>
</evidence>
<evidence type="ECO:0000256" key="5">
    <source>
        <dbReference type="SAM" id="MobiDB-lite"/>
    </source>
</evidence>
<evidence type="ECO:0008006" key="10">
    <source>
        <dbReference type="Google" id="ProtNLM"/>
    </source>
</evidence>
<comment type="subcellular location">
    <subcellularLocation>
        <location evidence="1">Secreted</location>
    </subcellularLocation>
</comment>
<feature type="region of interest" description="Disordered" evidence="5">
    <location>
        <begin position="2291"/>
        <end position="2322"/>
    </location>
</feature>
<dbReference type="PRINTS" id="PR01341">
    <property type="entry name" value="SALSPVBPROT"/>
</dbReference>